<evidence type="ECO:0000313" key="2">
    <source>
        <dbReference type="EMBL" id="UWZ78395.1"/>
    </source>
</evidence>
<dbReference type="EMBL" id="CP092109">
    <property type="protein sequence ID" value="UWZ78395.1"/>
    <property type="molecule type" value="Genomic_DNA"/>
</dbReference>
<keyword evidence="1" id="KW-1133">Transmembrane helix</keyword>
<proteinExistence type="predicted"/>
<dbReference type="Proteomes" id="UP001060414">
    <property type="component" value="Chromosome"/>
</dbReference>
<evidence type="ECO:0000256" key="1">
    <source>
        <dbReference type="SAM" id="Phobius"/>
    </source>
</evidence>
<name>A0ABY5ZKE7_9BACT</name>
<feature type="transmembrane region" description="Helical" evidence="1">
    <location>
        <begin position="12"/>
        <end position="36"/>
    </location>
</feature>
<keyword evidence="3" id="KW-1185">Reference proteome</keyword>
<reference evidence="2" key="1">
    <citation type="journal article" date="2022" name="Environ. Microbiol.">
        <title>Geoalkalibacter halelectricus SAP #1 sp. nov. possessing extracellular electron transfer and mineral#reducing capabilities from a haloalkaline environment.</title>
        <authorList>
            <person name="Yadav S."/>
            <person name="Singh R."/>
            <person name="Sundharam S.S."/>
            <person name="Chaudhary S."/>
            <person name="Krishnamurthi S."/>
            <person name="Patil S.A."/>
        </authorList>
    </citation>
    <scope>NUCLEOTIDE SEQUENCE</scope>
    <source>
        <strain evidence="2">SAP-1</strain>
    </source>
</reference>
<keyword evidence="1" id="KW-0812">Transmembrane</keyword>
<evidence type="ECO:0000313" key="3">
    <source>
        <dbReference type="Proteomes" id="UP001060414"/>
    </source>
</evidence>
<sequence>MQYIVFPLGLFLLIWWFTPLGFFSSFVLGGVIGVMICASPQTAVGVVVCVAAYIFYIIIGFLLY</sequence>
<keyword evidence="1" id="KW-0472">Membrane</keyword>
<gene>
    <name evidence="2" type="ORF">L9S41_11935</name>
</gene>
<organism evidence="2 3">
    <name type="scientific">Geoalkalibacter halelectricus</name>
    <dbReference type="NCBI Taxonomy" id="2847045"/>
    <lineage>
        <taxon>Bacteria</taxon>
        <taxon>Pseudomonadati</taxon>
        <taxon>Thermodesulfobacteriota</taxon>
        <taxon>Desulfuromonadia</taxon>
        <taxon>Desulfuromonadales</taxon>
        <taxon>Geoalkalibacteraceae</taxon>
        <taxon>Geoalkalibacter</taxon>
    </lineage>
</organism>
<feature type="transmembrane region" description="Helical" evidence="1">
    <location>
        <begin position="42"/>
        <end position="63"/>
    </location>
</feature>
<accession>A0ABY5ZKE7</accession>
<protein>
    <submittedName>
        <fullName evidence="2">Uncharacterized protein</fullName>
    </submittedName>
</protein>
<dbReference type="RefSeq" id="WP_260746746.1">
    <property type="nucleotide sequence ID" value="NZ_CP092109.1"/>
</dbReference>